<evidence type="ECO:0000313" key="1">
    <source>
        <dbReference type="EMBL" id="KAH6933468.1"/>
    </source>
</evidence>
<protein>
    <submittedName>
        <fullName evidence="1">Uncharacterized protein</fullName>
    </submittedName>
</protein>
<name>A0ACB7SI93_HYAAI</name>
<dbReference type="EMBL" id="CM023484">
    <property type="protein sequence ID" value="KAH6933468.1"/>
    <property type="molecule type" value="Genomic_DNA"/>
</dbReference>
<reference evidence="1" key="1">
    <citation type="submission" date="2020-05" db="EMBL/GenBank/DDBJ databases">
        <title>Large-scale comparative analyses of tick genomes elucidate their genetic diversity and vector capacities.</title>
        <authorList>
            <person name="Jia N."/>
            <person name="Wang J."/>
            <person name="Shi W."/>
            <person name="Du L."/>
            <person name="Sun Y."/>
            <person name="Zhan W."/>
            <person name="Jiang J."/>
            <person name="Wang Q."/>
            <person name="Zhang B."/>
            <person name="Ji P."/>
            <person name="Sakyi L.B."/>
            <person name="Cui X."/>
            <person name="Yuan T."/>
            <person name="Jiang B."/>
            <person name="Yang W."/>
            <person name="Lam T.T.-Y."/>
            <person name="Chang Q."/>
            <person name="Ding S."/>
            <person name="Wang X."/>
            <person name="Zhu J."/>
            <person name="Ruan X."/>
            <person name="Zhao L."/>
            <person name="Wei J."/>
            <person name="Que T."/>
            <person name="Du C."/>
            <person name="Cheng J."/>
            <person name="Dai P."/>
            <person name="Han X."/>
            <person name="Huang E."/>
            <person name="Gao Y."/>
            <person name="Liu J."/>
            <person name="Shao H."/>
            <person name="Ye R."/>
            <person name="Li L."/>
            <person name="Wei W."/>
            <person name="Wang X."/>
            <person name="Wang C."/>
            <person name="Yang T."/>
            <person name="Huo Q."/>
            <person name="Li W."/>
            <person name="Guo W."/>
            <person name="Chen H."/>
            <person name="Zhou L."/>
            <person name="Ni X."/>
            <person name="Tian J."/>
            <person name="Zhou Y."/>
            <person name="Sheng Y."/>
            <person name="Liu T."/>
            <person name="Pan Y."/>
            <person name="Xia L."/>
            <person name="Li J."/>
            <person name="Zhao F."/>
            <person name="Cao W."/>
        </authorList>
    </citation>
    <scope>NUCLEOTIDE SEQUENCE</scope>
    <source>
        <strain evidence="1">Hyas-2018</strain>
    </source>
</reference>
<gene>
    <name evidence="1" type="ORF">HPB50_015413</name>
</gene>
<keyword evidence="2" id="KW-1185">Reference proteome</keyword>
<organism evidence="1 2">
    <name type="scientific">Hyalomma asiaticum</name>
    <name type="common">Tick</name>
    <dbReference type="NCBI Taxonomy" id="266040"/>
    <lineage>
        <taxon>Eukaryota</taxon>
        <taxon>Metazoa</taxon>
        <taxon>Ecdysozoa</taxon>
        <taxon>Arthropoda</taxon>
        <taxon>Chelicerata</taxon>
        <taxon>Arachnida</taxon>
        <taxon>Acari</taxon>
        <taxon>Parasitiformes</taxon>
        <taxon>Ixodida</taxon>
        <taxon>Ixodoidea</taxon>
        <taxon>Ixodidae</taxon>
        <taxon>Hyalomminae</taxon>
        <taxon>Hyalomma</taxon>
    </lineage>
</organism>
<proteinExistence type="predicted"/>
<accession>A0ACB7SI93</accession>
<sequence>MAASQEGMVDFSSPVIEKFWDAVQKHPSVYDTKRLHYRDVERKNNAWERIRVLSGLSRVEERLKLRKRLRDRYTGERKAIELTQRSGSGYVSRRMWEFYESMAFYKDCGHMRKTQLVPLHQNENAVRVQATTQSGELKWKRKVLYTKNGEEVACPVKTNGTYEGKIVAQVFYQGVSCEEKPVQSLAEATFVLEEARESPVCKGAMCKQEFKPLSSRLTAHHRAEANTPGRSVISVRCFGKVSSEAEKAGLKVDFITSDGATWNRKMWSVMGIKAPLTETKCSTLHPVDPTCKLHFLSDFPHLIKCLRNGLLRSDYETPERRVSLEFVRKALALDGCSVTLQAMHGITKSHTNPTNFEKMRSILTFQLFGEKVIHGLQLFKSGIEDACGDITATLKFFNKITAREGGNPTDLTSSTMPDKVKQDASAPDTSRIIDHLTALLERQATPADSFRLPLAVPAYEGHAEKKSVADFLQELQDYRDAQVLTNDTLLQRILPVTLFGRAPKEAWAFSRHGRWFEDTLLNHGDQNFWQSFRVSPTTFIYLVDVCQLTMERQMMNMREAVPIDKTVAIALYKLCSSAEGRTVTHLFDLGRSTVNVQLDTTGTGGPQVHVLICQHRITWKVP</sequence>
<dbReference type="Proteomes" id="UP000821845">
    <property type="component" value="Chromosome 4"/>
</dbReference>
<evidence type="ECO:0000313" key="2">
    <source>
        <dbReference type="Proteomes" id="UP000821845"/>
    </source>
</evidence>
<comment type="caution">
    <text evidence="1">The sequence shown here is derived from an EMBL/GenBank/DDBJ whole genome shotgun (WGS) entry which is preliminary data.</text>
</comment>